<sequence length="122" mass="12631">MQFEVQHLTVDGRPTLRVRGELDIATSPQFGDAVADALASGARSLVVDLSETTFLDSTGARQLARTARHTADVGVGLQVVCPAGNRPVRLVIDLLDLHLAVPIVERADRADGGSGSGSGSGS</sequence>
<dbReference type="Gene3D" id="3.30.750.24">
    <property type="entry name" value="STAS domain"/>
    <property type="match status" value="1"/>
</dbReference>
<dbReference type="EMBL" id="FOEE01000014">
    <property type="protein sequence ID" value="SEP20584.1"/>
    <property type="molecule type" value="Genomic_DNA"/>
</dbReference>
<feature type="domain" description="STAS" evidence="1">
    <location>
        <begin position="3"/>
        <end position="97"/>
    </location>
</feature>
<reference evidence="3" key="1">
    <citation type="submission" date="2016-10" db="EMBL/GenBank/DDBJ databases">
        <authorList>
            <person name="Varghese N."/>
            <person name="Submissions S."/>
        </authorList>
    </citation>
    <scope>NUCLEOTIDE SEQUENCE [LARGE SCALE GENOMIC DNA]</scope>
    <source>
        <strain evidence="3">DSM 45413</strain>
    </source>
</reference>
<name>A0A1H8VZ32_9ACTN</name>
<dbReference type="Pfam" id="PF01740">
    <property type="entry name" value="STAS"/>
    <property type="match status" value="1"/>
</dbReference>
<dbReference type="PANTHER" id="PTHR33495">
    <property type="entry name" value="ANTI-SIGMA FACTOR ANTAGONIST TM_1081-RELATED-RELATED"/>
    <property type="match status" value="1"/>
</dbReference>
<dbReference type="RefSeq" id="WP_091947572.1">
    <property type="nucleotide sequence ID" value="NZ_FOEE01000014.1"/>
</dbReference>
<dbReference type="InterPro" id="IPR002645">
    <property type="entry name" value="STAS_dom"/>
</dbReference>
<dbReference type="AlphaFoldDB" id="A0A1H8VZ32"/>
<dbReference type="PROSITE" id="PS50801">
    <property type="entry name" value="STAS"/>
    <property type="match status" value="1"/>
</dbReference>
<organism evidence="2 3">
    <name type="scientific">Trujillonella endophytica</name>
    <dbReference type="NCBI Taxonomy" id="673521"/>
    <lineage>
        <taxon>Bacteria</taxon>
        <taxon>Bacillati</taxon>
        <taxon>Actinomycetota</taxon>
        <taxon>Actinomycetes</taxon>
        <taxon>Geodermatophilales</taxon>
        <taxon>Geodermatophilaceae</taxon>
        <taxon>Trujillonella</taxon>
    </lineage>
</organism>
<evidence type="ECO:0000259" key="1">
    <source>
        <dbReference type="PROSITE" id="PS50801"/>
    </source>
</evidence>
<dbReference type="InterPro" id="IPR036513">
    <property type="entry name" value="STAS_dom_sf"/>
</dbReference>
<evidence type="ECO:0000313" key="2">
    <source>
        <dbReference type="EMBL" id="SEP20584.1"/>
    </source>
</evidence>
<accession>A0A1H8VZ32</accession>
<keyword evidence="3" id="KW-1185">Reference proteome</keyword>
<proteinExistence type="predicted"/>
<dbReference type="SUPFAM" id="SSF52091">
    <property type="entry name" value="SpoIIaa-like"/>
    <property type="match status" value="1"/>
</dbReference>
<dbReference type="CDD" id="cd07043">
    <property type="entry name" value="STAS_anti-anti-sigma_factors"/>
    <property type="match status" value="1"/>
</dbReference>
<dbReference type="PANTHER" id="PTHR33495:SF2">
    <property type="entry name" value="ANTI-SIGMA FACTOR ANTAGONIST TM_1081-RELATED"/>
    <property type="match status" value="1"/>
</dbReference>
<evidence type="ECO:0000313" key="3">
    <source>
        <dbReference type="Proteomes" id="UP000198960"/>
    </source>
</evidence>
<dbReference type="Proteomes" id="UP000198960">
    <property type="component" value="Unassembled WGS sequence"/>
</dbReference>
<protein>
    <submittedName>
        <fullName evidence="2">Anti-anti-sigma factor</fullName>
    </submittedName>
</protein>
<gene>
    <name evidence="2" type="ORF">SAMN05660991_03921</name>
</gene>
<dbReference type="STRING" id="673521.SAMN05660991_03921"/>
<dbReference type="GO" id="GO:0043856">
    <property type="term" value="F:anti-sigma factor antagonist activity"/>
    <property type="evidence" value="ECO:0007669"/>
    <property type="project" value="TreeGrafter"/>
</dbReference>